<reference evidence="1" key="1">
    <citation type="submission" date="2014-01" db="EMBL/GenBank/DDBJ databases">
        <authorList>
            <person name="Brown-Elliot B."/>
            <person name="Wallace R."/>
            <person name="Lenaerts A."/>
            <person name="Ordway D."/>
            <person name="DeGroote M.A."/>
            <person name="Parker T."/>
            <person name="Sizemore C."/>
            <person name="Tallon L.J."/>
            <person name="Sadzewicz L.K."/>
            <person name="Sengamalay N."/>
            <person name="Fraser C.M."/>
            <person name="Hine E."/>
            <person name="Shefchek K.A."/>
            <person name="Das S.P."/>
            <person name="Tettelin H."/>
        </authorList>
    </citation>
    <scope>NUCLEOTIDE SEQUENCE [LARGE SCALE GENOMIC DNA]</scope>
    <source>
        <strain evidence="1">4042</strain>
    </source>
</reference>
<dbReference type="SUPFAM" id="SSF140453">
    <property type="entry name" value="EsxAB dimer-like"/>
    <property type="match status" value="1"/>
</dbReference>
<dbReference type="AlphaFoldDB" id="X8A8X6"/>
<dbReference type="PATRIC" id="fig|1299334.3.peg.6667"/>
<evidence type="ECO:0000313" key="1">
    <source>
        <dbReference type="EMBL" id="EUA28014.1"/>
    </source>
</evidence>
<accession>X8A8X6</accession>
<name>X8A8X6_MYCXE</name>
<dbReference type="InterPro" id="IPR036689">
    <property type="entry name" value="ESAT-6-like_sf"/>
</dbReference>
<gene>
    <name evidence="1" type="ORF">I553_9253</name>
</gene>
<sequence length="144" mass="15321">MTASSWVTCTQFLVLVWDTQQLRSEVVTGMAAQDELRVDLETLAYSAAHAHGQGEDLAIAHVSSNNRMEAAQTGWVGSSAAALNARLTAWLTTSQALLTMVGEHALSLHNDARDFAAMERANAEKLRAVAEYGNGAAAPLGIKP</sequence>
<proteinExistence type="predicted"/>
<protein>
    <submittedName>
        <fullName evidence="1">WXG residues type VII secretion target family protein</fullName>
    </submittedName>
</protein>
<dbReference type="Gene3D" id="1.10.287.1060">
    <property type="entry name" value="ESAT-6-like"/>
    <property type="match status" value="1"/>
</dbReference>
<comment type="caution">
    <text evidence="1">The sequence shown here is derived from an EMBL/GenBank/DDBJ whole genome shotgun (WGS) entry which is preliminary data.</text>
</comment>
<dbReference type="EMBL" id="JAOB01000061">
    <property type="protein sequence ID" value="EUA28014.1"/>
    <property type="molecule type" value="Genomic_DNA"/>
</dbReference>
<organism evidence="1">
    <name type="scientific">Mycobacterium xenopi 4042</name>
    <dbReference type="NCBI Taxonomy" id="1299334"/>
    <lineage>
        <taxon>Bacteria</taxon>
        <taxon>Bacillati</taxon>
        <taxon>Actinomycetota</taxon>
        <taxon>Actinomycetes</taxon>
        <taxon>Mycobacteriales</taxon>
        <taxon>Mycobacteriaceae</taxon>
        <taxon>Mycobacterium</taxon>
    </lineage>
</organism>